<name>A0A0J7AXC9_COCIT</name>
<gene>
    <name evidence="1" type="ORF">CIRG_02171</name>
</gene>
<protein>
    <submittedName>
        <fullName evidence="1">Uncharacterized protein</fullName>
    </submittedName>
</protein>
<dbReference type="Proteomes" id="UP000054565">
    <property type="component" value="Unassembled WGS sequence"/>
</dbReference>
<sequence length="119" mass="12957">MAYFMRVDFGRGGDQKPGRRPGMGINEESARYRLRGTKLTYFMATKAVSGCRVSRDFSTGMTQCDISGIGASDLTELQVNVSGMWPQGILEECVSGYQSIEPSALGLVTAVSARMLFID</sequence>
<dbReference type="EMBL" id="DS028093">
    <property type="protein sequence ID" value="KMP02032.1"/>
    <property type="molecule type" value="Genomic_DNA"/>
</dbReference>
<dbReference type="AlphaFoldDB" id="A0A0J7AXC9"/>
<reference evidence="2" key="1">
    <citation type="journal article" date="2010" name="Genome Res.">
        <title>Population genomic sequencing of Coccidioides fungi reveals recent hybridization and transposon control.</title>
        <authorList>
            <person name="Neafsey D.E."/>
            <person name="Barker B.M."/>
            <person name="Sharpton T.J."/>
            <person name="Stajich J.E."/>
            <person name="Park D.J."/>
            <person name="Whiston E."/>
            <person name="Hung C.-Y."/>
            <person name="McMahan C."/>
            <person name="White J."/>
            <person name="Sykes S."/>
            <person name="Heiman D."/>
            <person name="Young S."/>
            <person name="Zeng Q."/>
            <person name="Abouelleil A."/>
            <person name="Aftuck L."/>
            <person name="Bessette D."/>
            <person name="Brown A."/>
            <person name="FitzGerald M."/>
            <person name="Lui A."/>
            <person name="Macdonald J.P."/>
            <person name="Priest M."/>
            <person name="Orbach M.J."/>
            <person name="Galgiani J.N."/>
            <person name="Kirkland T.N."/>
            <person name="Cole G.T."/>
            <person name="Birren B.W."/>
            <person name="Henn M.R."/>
            <person name="Taylor J.W."/>
            <person name="Rounsley S.D."/>
        </authorList>
    </citation>
    <scope>NUCLEOTIDE SEQUENCE [LARGE SCALE GENOMIC DNA]</scope>
    <source>
        <strain evidence="2">RMSCC 2394</strain>
    </source>
</reference>
<accession>A0A0J7AXC9</accession>
<proteinExistence type="predicted"/>
<evidence type="ECO:0000313" key="2">
    <source>
        <dbReference type="Proteomes" id="UP000054565"/>
    </source>
</evidence>
<evidence type="ECO:0000313" key="1">
    <source>
        <dbReference type="EMBL" id="KMP02032.1"/>
    </source>
</evidence>
<organism evidence="1 2">
    <name type="scientific">Coccidioides immitis RMSCC 2394</name>
    <dbReference type="NCBI Taxonomy" id="404692"/>
    <lineage>
        <taxon>Eukaryota</taxon>
        <taxon>Fungi</taxon>
        <taxon>Dikarya</taxon>
        <taxon>Ascomycota</taxon>
        <taxon>Pezizomycotina</taxon>
        <taxon>Eurotiomycetes</taxon>
        <taxon>Eurotiomycetidae</taxon>
        <taxon>Onygenales</taxon>
        <taxon>Onygenaceae</taxon>
        <taxon>Coccidioides</taxon>
    </lineage>
</organism>